<organism evidence="2 3">
    <name type="scientific">Pelotomaculum propionicicum</name>
    <dbReference type="NCBI Taxonomy" id="258475"/>
    <lineage>
        <taxon>Bacteria</taxon>
        <taxon>Bacillati</taxon>
        <taxon>Bacillota</taxon>
        <taxon>Clostridia</taxon>
        <taxon>Eubacteriales</taxon>
        <taxon>Desulfotomaculaceae</taxon>
        <taxon>Pelotomaculum</taxon>
    </lineage>
</organism>
<keyword evidence="1" id="KW-1133">Transmembrane helix</keyword>
<sequence>MIYFNLLLIIVIGGAVSLFEVPGLLQPEKRGELIAFSCFLLIGMALAVAMTLRLPVPNPTSGIEFVFNPVTKLIFPGR</sequence>
<keyword evidence="1" id="KW-0812">Transmembrane</keyword>
<dbReference type="RefSeq" id="WP_134215085.1">
    <property type="nucleotide sequence ID" value="NZ_QFFZ01000049.1"/>
</dbReference>
<gene>
    <name evidence="2" type="ORF">Pmgp_03166</name>
</gene>
<comment type="caution">
    <text evidence="2">The sequence shown here is derived from an EMBL/GenBank/DDBJ whole genome shotgun (WGS) entry which is preliminary data.</text>
</comment>
<dbReference type="AlphaFoldDB" id="A0A4Y7RK87"/>
<dbReference type="EMBL" id="QFFZ01000049">
    <property type="protein sequence ID" value="TEB09395.1"/>
    <property type="molecule type" value="Genomic_DNA"/>
</dbReference>
<evidence type="ECO:0000313" key="3">
    <source>
        <dbReference type="Proteomes" id="UP000297597"/>
    </source>
</evidence>
<accession>A0A4Y7RK87</accession>
<dbReference type="Proteomes" id="UP000297597">
    <property type="component" value="Unassembled WGS sequence"/>
</dbReference>
<name>A0A4Y7RK87_9FIRM</name>
<dbReference type="OrthoDB" id="2112909at2"/>
<keyword evidence="1" id="KW-0472">Membrane</keyword>
<reference evidence="2 3" key="1">
    <citation type="journal article" date="2018" name="Environ. Microbiol.">
        <title>Novel energy conservation strategies and behaviour of Pelotomaculum schinkii driving syntrophic propionate catabolism.</title>
        <authorList>
            <person name="Hidalgo-Ahumada C.A.P."/>
            <person name="Nobu M.K."/>
            <person name="Narihiro T."/>
            <person name="Tamaki H."/>
            <person name="Liu W.T."/>
            <person name="Kamagata Y."/>
            <person name="Stams A.J.M."/>
            <person name="Imachi H."/>
            <person name="Sousa D.Z."/>
        </authorList>
    </citation>
    <scope>NUCLEOTIDE SEQUENCE [LARGE SCALE GENOMIC DNA]</scope>
    <source>
        <strain evidence="2 3">MGP</strain>
    </source>
</reference>
<keyword evidence="3" id="KW-1185">Reference proteome</keyword>
<feature type="transmembrane region" description="Helical" evidence="1">
    <location>
        <begin position="32"/>
        <end position="52"/>
    </location>
</feature>
<evidence type="ECO:0000313" key="2">
    <source>
        <dbReference type="EMBL" id="TEB09395.1"/>
    </source>
</evidence>
<protein>
    <submittedName>
        <fullName evidence="2">Uncharacterized protein</fullName>
    </submittedName>
</protein>
<feature type="transmembrane region" description="Helical" evidence="1">
    <location>
        <begin position="6"/>
        <end position="25"/>
    </location>
</feature>
<evidence type="ECO:0000256" key="1">
    <source>
        <dbReference type="SAM" id="Phobius"/>
    </source>
</evidence>
<proteinExistence type="predicted"/>